<proteinExistence type="predicted"/>
<reference evidence="1" key="1">
    <citation type="submission" date="2014-11" db="EMBL/GenBank/DDBJ databases">
        <authorList>
            <person name="Amaro Gonzalez C."/>
        </authorList>
    </citation>
    <scope>NUCLEOTIDE SEQUENCE</scope>
</reference>
<reference evidence="1" key="2">
    <citation type="journal article" date="2015" name="Fish Shellfish Immunol.">
        <title>Early steps in the European eel (Anguilla anguilla)-Vibrio vulnificus interaction in the gills: Role of the RtxA13 toxin.</title>
        <authorList>
            <person name="Callol A."/>
            <person name="Pajuelo D."/>
            <person name="Ebbesson L."/>
            <person name="Teles M."/>
            <person name="MacKenzie S."/>
            <person name="Amaro C."/>
        </authorList>
    </citation>
    <scope>NUCLEOTIDE SEQUENCE</scope>
</reference>
<protein>
    <submittedName>
        <fullName evidence="1">Uncharacterized protein</fullName>
    </submittedName>
</protein>
<sequence>MKGFVHYHLL</sequence>
<evidence type="ECO:0000313" key="1">
    <source>
        <dbReference type="EMBL" id="JAH83081.1"/>
    </source>
</evidence>
<organism evidence="1">
    <name type="scientific">Anguilla anguilla</name>
    <name type="common">European freshwater eel</name>
    <name type="synonym">Muraena anguilla</name>
    <dbReference type="NCBI Taxonomy" id="7936"/>
    <lineage>
        <taxon>Eukaryota</taxon>
        <taxon>Metazoa</taxon>
        <taxon>Chordata</taxon>
        <taxon>Craniata</taxon>
        <taxon>Vertebrata</taxon>
        <taxon>Euteleostomi</taxon>
        <taxon>Actinopterygii</taxon>
        <taxon>Neopterygii</taxon>
        <taxon>Teleostei</taxon>
        <taxon>Anguilliformes</taxon>
        <taxon>Anguillidae</taxon>
        <taxon>Anguilla</taxon>
    </lineage>
</organism>
<name>A0A0E9VYD6_ANGAN</name>
<dbReference type="EMBL" id="GBXM01025496">
    <property type="protein sequence ID" value="JAH83081.1"/>
    <property type="molecule type" value="Transcribed_RNA"/>
</dbReference>
<accession>A0A0E9VYD6</accession>